<name>A0A2T4UXH4_9MICO</name>
<organism evidence="2 3">
    <name type="scientific">Rathayibacter caricis DSM 15933</name>
    <dbReference type="NCBI Taxonomy" id="1328867"/>
    <lineage>
        <taxon>Bacteria</taxon>
        <taxon>Bacillati</taxon>
        <taxon>Actinomycetota</taxon>
        <taxon>Actinomycetes</taxon>
        <taxon>Micrococcales</taxon>
        <taxon>Microbacteriaceae</taxon>
        <taxon>Rathayibacter</taxon>
    </lineage>
</organism>
<dbReference type="RefSeq" id="WP_055793381.1">
    <property type="nucleotide sequence ID" value="NZ_PZPL01000001.1"/>
</dbReference>
<feature type="region of interest" description="Disordered" evidence="1">
    <location>
        <begin position="1"/>
        <end position="28"/>
    </location>
</feature>
<dbReference type="Proteomes" id="UP000241085">
    <property type="component" value="Unassembled WGS sequence"/>
</dbReference>
<reference evidence="2 3" key="1">
    <citation type="submission" date="2018-03" db="EMBL/GenBank/DDBJ databases">
        <title>Bacteriophage NCPPB3778 and a type I-E CRISPR drive the evolution of the US Biological Select Agent, Rathayibacter toxicus.</title>
        <authorList>
            <person name="Davis E.W.II."/>
            <person name="Tabima J.F."/>
            <person name="Weisberg A.J."/>
            <person name="Dantas Lopes L."/>
            <person name="Wiseman M.S."/>
            <person name="Wiseman M.S."/>
            <person name="Pupko T."/>
            <person name="Belcher M.S."/>
            <person name="Sechler A.J."/>
            <person name="Tancos M.A."/>
            <person name="Schroeder B.K."/>
            <person name="Murray T.D."/>
            <person name="Luster D.G."/>
            <person name="Schneider W.L."/>
            <person name="Rogers E."/>
            <person name="Andreote F.D."/>
            <person name="Grunwald N.J."/>
            <person name="Putnam M.L."/>
            <person name="Chang J.H."/>
        </authorList>
    </citation>
    <scope>NUCLEOTIDE SEQUENCE [LARGE SCALE GENOMIC DNA]</scope>
    <source>
        <strain evidence="2 3">DSM 15933</strain>
    </source>
</reference>
<dbReference type="EMBL" id="PZPL01000001">
    <property type="protein sequence ID" value="PTL74213.1"/>
    <property type="molecule type" value="Genomic_DNA"/>
</dbReference>
<protein>
    <recommendedName>
        <fullName evidence="4">HIRAN domain-containing protein</fullName>
    </recommendedName>
</protein>
<evidence type="ECO:0000313" key="3">
    <source>
        <dbReference type="Proteomes" id="UP000241085"/>
    </source>
</evidence>
<sequence length="148" mass="16381">MKLFSFGRGRDDQNPLPANDRGSGKLDDYDYDLLPKSRRGETLLGIADSASHQDELARVLALGEDEITAVIPRRTLEEERVDAPMPVRLFANHRPSDLVGYVPRGLENVVDAALSRLSEAGKQPRVPARIVTVKGALRVQLLMHETRG</sequence>
<evidence type="ECO:0000313" key="2">
    <source>
        <dbReference type="EMBL" id="PTL74213.1"/>
    </source>
</evidence>
<dbReference type="AlphaFoldDB" id="A0A2T4UXH4"/>
<accession>A0A2T4UXH4</accession>
<proteinExistence type="predicted"/>
<gene>
    <name evidence="2" type="ORF">C1I63_16150</name>
</gene>
<comment type="caution">
    <text evidence="2">The sequence shown here is derived from an EMBL/GenBank/DDBJ whole genome shotgun (WGS) entry which is preliminary data.</text>
</comment>
<keyword evidence="3" id="KW-1185">Reference proteome</keyword>
<evidence type="ECO:0000256" key="1">
    <source>
        <dbReference type="SAM" id="MobiDB-lite"/>
    </source>
</evidence>
<evidence type="ECO:0008006" key="4">
    <source>
        <dbReference type="Google" id="ProtNLM"/>
    </source>
</evidence>